<protein>
    <recommendedName>
        <fullName evidence="2">DUF4168 domain-containing protein</fullName>
    </recommendedName>
</protein>
<proteinExistence type="predicted"/>
<sequence length="174" mass="18458">MTAARGVDVTACEARGAFSHTYGNPAPGLVLAGWWHQEPHLEIAMKRSYVPAVGACLIAMASAAMAQAPQQAPAPDPAQGAMPTQPQPAANVSDDQLRKFVSAAQKVAMISQEYTPRLNAATDAASQQQVHKEADDKMVDAVHREGLTVDEFNGIGQAVEQNPSLAQRARDMAK</sequence>
<evidence type="ECO:0000259" key="2">
    <source>
        <dbReference type="Pfam" id="PF13767"/>
    </source>
</evidence>
<evidence type="ECO:0000313" key="4">
    <source>
        <dbReference type="Proteomes" id="UP001501706"/>
    </source>
</evidence>
<gene>
    <name evidence="3" type="ORF">GCM10009097_34210</name>
</gene>
<accession>A0ABN1C8I4</accession>
<comment type="caution">
    <text evidence="3">The sequence shown here is derived from an EMBL/GenBank/DDBJ whole genome shotgun (WGS) entry which is preliminary data.</text>
</comment>
<dbReference type="Proteomes" id="UP001501706">
    <property type="component" value="Unassembled WGS sequence"/>
</dbReference>
<reference evidence="3 4" key="1">
    <citation type="journal article" date="2019" name="Int. J. Syst. Evol. Microbiol.">
        <title>The Global Catalogue of Microorganisms (GCM) 10K type strain sequencing project: providing services to taxonomists for standard genome sequencing and annotation.</title>
        <authorList>
            <consortium name="The Broad Institute Genomics Platform"/>
            <consortium name="The Broad Institute Genome Sequencing Center for Infectious Disease"/>
            <person name="Wu L."/>
            <person name="Ma J."/>
        </authorList>
    </citation>
    <scope>NUCLEOTIDE SEQUENCE [LARGE SCALE GENOMIC DNA]</scope>
    <source>
        <strain evidence="3 4">JCM 14330</strain>
    </source>
</reference>
<dbReference type="EMBL" id="BAAAEN010000013">
    <property type="protein sequence ID" value="GAA0513949.1"/>
    <property type="molecule type" value="Genomic_DNA"/>
</dbReference>
<feature type="domain" description="DUF4168" evidence="2">
    <location>
        <begin position="93"/>
        <end position="168"/>
    </location>
</feature>
<feature type="compositionally biased region" description="Low complexity" evidence="1">
    <location>
        <begin position="69"/>
        <end position="83"/>
    </location>
</feature>
<evidence type="ECO:0000256" key="1">
    <source>
        <dbReference type="SAM" id="MobiDB-lite"/>
    </source>
</evidence>
<organism evidence="3 4">
    <name type="scientific">Pigmentiphaga daeguensis</name>
    <dbReference type="NCBI Taxonomy" id="414049"/>
    <lineage>
        <taxon>Bacteria</taxon>
        <taxon>Pseudomonadati</taxon>
        <taxon>Pseudomonadota</taxon>
        <taxon>Betaproteobacteria</taxon>
        <taxon>Burkholderiales</taxon>
        <taxon>Alcaligenaceae</taxon>
        <taxon>Pigmentiphaga</taxon>
    </lineage>
</organism>
<dbReference type="Pfam" id="PF13767">
    <property type="entry name" value="DUF4168"/>
    <property type="match status" value="1"/>
</dbReference>
<dbReference type="InterPro" id="IPR025433">
    <property type="entry name" value="DUF4168"/>
</dbReference>
<feature type="region of interest" description="Disordered" evidence="1">
    <location>
        <begin position="69"/>
        <end position="91"/>
    </location>
</feature>
<keyword evidence="4" id="KW-1185">Reference proteome</keyword>
<name>A0ABN1C8I4_9BURK</name>
<evidence type="ECO:0000313" key="3">
    <source>
        <dbReference type="EMBL" id="GAA0513949.1"/>
    </source>
</evidence>